<evidence type="ECO:0000313" key="2">
    <source>
        <dbReference type="EMBL" id="KAJ7357770.1"/>
    </source>
</evidence>
<protein>
    <submittedName>
        <fullName evidence="2">Uncharacterized protein</fullName>
    </submittedName>
</protein>
<feature type="compositionally biased region" description="Basic and acidic residues" evidence="1">
    <location>
        <begin position="226"/>
        <end position="235"/>
    </location>
</feature>
<evidence type="ECO:0000313" key="3">
    <source>
        <dbReference type="Proteomes" id="UP001163046"/>
    </source>
</evidence>
<name>A0A9W9YM20_9CNID</name>
<feature type="region of interest" description="Disordered" evidence="1">
    <location>
        <begin position="1"/>
        <end position="30"/>
    </location>
</feature>
<dbReference type="AlphaFoldDB" id="A0A9W9YM20"/>
<dbReference type="InterPro" id="IPR009057">
    <property type="entry name" value="Homeodomain-like_sf"/>
</dbReference>
<evidence type="ECO:0000256" key="1">
    <source>
        <dbReference type="SAM" id="MobiDB-lite"/>
    </source>
</evidence>
<comment type="caution">
    <text evidence="2">The sequence shown here is derived from an EMBL/GenBank/DDBJ whole genome shotgun (WGS) entry which is preliminary data.</text>
</comment>
<keyword evidence="3" id="KW-1185">Reference proteome</keyword>
<dbReference type="Gene3D" id="1.10.10.60">
    <property type="entry name" value="Homeodomain-like"/>
    <property type="match status" value="1"/>
</dbReference>
<gene>
    <name evidence="2" type="ORF">OS493_023245</name>
</gene>
<reference evidence="2" key="1">
    <citation type="submission" date="2023-01" db="EMBL/GenBank/DDBJ databases">
        <title>Genome assembly of the deep-sea coral Lophelia pertusa.</title>
        <authorList>
            <person name="Herrera S."/>
            <person name="Cordes E."/>
        </authorList>
    </citation>
    <scope>NUCLEOTIDE SEQUENCE</scope>
    <source>
        <strain evidence="2">USNM1676648</strain>
        <tissue evidence="2">Polyp</tissue>
    </source>
</reference>
<proteinExistence type="predicted"/>
<dbReference type="SUPFAM" id="SSF46689">
    <property type="entry name" value="Homeodomain-like"/>
    <property type="match status" value="1"/>
</dbReference>
<sequence length="235" mass="27425">MPKVRPRRTVRPPQRYSPYQDAAPAARNNNANIDLNSLDDMLLPTPPPMEQPGIWKLQRKFVKDKVTNIVTISMEWVNVLENQAVLPDYITDPVARAAAREREQLREDLIEDPFAEEQQRRQKEREMWNLKQEKRLCSSLKRKNHDFAKASTSLPDKSCGECVSHWYQYKKNEAHVKACPPCTERRNDKIKRKRKLAEEEEAAELEAASPPKKSRTGRTIKVPRRFSKEPEGRQQ</sequence>
<dbReference type="EMBL" id="MU827318">
    <property type="protein sequence ID" value="KAJ7357770.1"/>
    <property type="molecule type" value="Genomic_DNA"/>
</dbReference>
<dbReference type="Proteomes" id="UP001163046">
    <property type="component" value="Unassembled WGS sequence"/>
</dbReference>
<feature type="region of interest" description="Disordered" evidence="1">
    <location>
        <begin position="186"/>
        <end position="235"/>
    </location>
</feature>
<feature type="compositionally biased region" description="Basic residues" evidence="1">
    <location>
        <begin position="1"/>
        <end position="10"/>
    </location>
</feature>
<organism evidence="2 3">
    <name type="scientific">Desmophyllum pertusum</name>
    <dbReference type="NCBI Taxonomy" id="174260"/>
    <lineage>
        <taxon>Eukaryota</taxon>
        <taxon>Metazoa</taxon>
        <taxon>Cnidaria</taxon>
        <taxon>Anthozoa</taxon>
        <taxon>Hexacorallia</taxon>
        <taxon>Scleractinia</taxon>
        <taxon>Caryophylliina</taxon>
        <taxon>Caryophylliidae</taxon>
        <taxon>Desmophyllum</taxon>
    </lineage>
</organism>
<dbReference type="OrthoDB" id="10298957at2759"/>
<accession>A0A9W9YM20</accession>
<feature type="compositionally biased region" description="Basic residues" evidence="1">
    <location>
        <begin position="212"/>
        <end position="225"/>
    </location>
</feature>